<organism evidence="2 3">
    <name type="scientific">Polaromonas eurypsychrophila</name>
    <dbReference type="NCBI Taxonomy" id="1614635"/>
    <lineage>
        <taxon>Bacteria</taxon>
        <taxon>Pseudomonadati</taxon>
        <taxon>Pseudomonadota</taxon>
        <taxon>Betaproteobacteria</taxon>
        <taxon>Burkholderiales</taxon>
        <taxon>Comamonadaceae</taxon>
        <taxon>Polaromonas</taxon>
    </lineage>
</organism>
<dbReference type="RefSeq" id="WP_188709679.1">
    <property type="nucleotide sequence ID" value="NZ_BMIG01000015.1"/>
</dbReference>
<evidence type="ECO:0008006" key="4">
    <source>
        <dbReference type="Google" id="ProtNLM"/>
    </source>
</evidence>
<accession>A0A916WLV6</accession>
<dbReference type="Proteomes" id="UP000620596">
    <property type="component" value="Unassembled WGS sequence"/>
</dbReference>
<reference evidence="2" key="1">
    <citation type="journal article" date="2014" name="Int. J. Syst. Evol. Microbiol.">
        <title>Complete genome sequence of Corynebacterium casei LMG S-19264T (=DSM 44701T), isolated from a smear-ripened cheese.</title>
        <authorList>
            <consortium name="US DOE Joint Genome Institute (JGI-PGF)"/>
            <person name="Walter F."/>
            <person name="Albersmeier A."/>
            <person name="Kalinowski J."/>
            <person name="Ruckert C."/>
        </authorList>
    </citation>
    <scope>NUCLEOTIDE SEQUENCE</scope>
    <source>
        <strain evidence="2">CGMCC 1.15322</strain>
    </source>
</reference>
<gene>
    <name evidence="2" type="ORF">GCM10011496_33700</name>
</gene>
<sequence>MRNFSGKAPTFVVWVISLVLFVVALLAHFGVVRLGAPIATWSWIIGFGLLLIACRVKGL</sequence>
<evidence type="ECO:0000313" key="3">
    <source>
        <dbReference type="Proteomes" id="UP000620596"/>
    </source>
</evidence>
<feature type="transmembrane region" description="Helical" evidence="1">
    <location>
        <begin position="38"/>
        <end position="56"/>
    </location>
</feature>
<dbReference type="EMBL" id="BMIG01000015">
    <property type="protein sequence ID" value="GGB10021.1"/>
    <property type="molecule type" value="Genomic_DNA"/>
</dbReference>
<keyword evidence="1" id="KW-0812">Transmembrane</keyword>
<keyword evidence="1" id="KW-0472">Membrane</keyword>
<protein>
    <recommendedName>
        <fullName evidence="4">DUF4175 domain-containing protein</fullName>
    </recommendedName>
</protein>
<proteinExistence type="predicted"/>
<keyword evidence="1" id="KW-1133">Transmembrane helix</keyword>
<comment type="caution">
    <text evidence="2">The sequence shown here is derived from an EMBL/GenBank/DDBJ whole genome shotgun (WGS) entry which is preliminary data.</text>
</comment>
<name>A0A916WLV6_9BURK</name>
<evidence type="ECO:0000313" key="2">
    <source>
        <dbReference type="EMBL" id="GGB10021.1"/>
    </source>
</evidence>
<evidence type="ECO:0000256" key="1">
    <source>
        <dbReference type="SAM" id="Phobius"/>
    </source>
</evidence>
<keyword evidence="3" id="KW-1185">Reference proteome</keyword>
<reference evidence="2" key="2">
    <citation type="submission" date="2020-09" db="EMBL/GenBank/DDBJ databases">
        <authorList>
            <person name="Sun Q."/>
            <person name="Zhou Y."/>
        </authorList>
    </citation>
    <scope>NUCLEOTIDE SEQUENCE</scope>
    <source>
        <strain evidence="2">CGMCC 1.15322</strain>
    </source>
</reference>
<feature type="transmembrane region" description="Helical" evidence="1">
    <location>
        <begin position="12"/>
        <end position="32"/>
    </location>
</feature>
<dbReference type="AlphaFoldDB" id="A0A916WLV6"/>